<accession>A0A3A5MW65</accession>
<keyword evidence="2" id="KW-1185">Reference proteome</keyword>
<organism evidence="1 2">
    <name type="scientific">Cryobacterium melibiosiphilum</name>
    <dbReference type="NCBI Taxonomy" id="995039"/>
    <lineage>
        <taxon>Bacteria</taxon>
        <taxon>Bacillati</taxon>
        <taxon>Actinomycetota</taxon>
        <taxon>Actinomycetes</taxon>
        <taxon>Micrococcales</taxon>
        <taxon>Microbacteriaceae</taxon>
        <taxon>Cryobacterium</taxon>
    </lineage>
</organism>
<evidence type="ECO:0000313" key="2">
    <source>
        <dbReference type="Proteomes" id="UP000272015"/>
    </source>
</evidence>
<evidence type="ECO:0000313" key="1">
    <source>
        <dbReference type="EMBL" id="RJT90266.1"/>
    </source>
</evidence>
<proteinExistence type="predicted"/>
<dbReference type="EMBL" id="QZVS01000062">
    <property type="protein sequence ID" value="RJT90266.1"/>
    <property type="molecule type" value="Genomic_DNA"/>
</dbReference>
<dbReference type="AlphaFoldDB" id="A0A3A5MW65"/>
<protein>
    <submittedName>
        <fullName evidence="1">Uncharacterized protein</fullName>
    </submittedName>
</protein>
<reference evidence="1 2" key="1">
    <citation type="submission" date="2018-09" db="EMBL/GenBank/DDBJ databases">
        <title>Novel species of Cryobacterium.</title>
        <authorList>
            <person name="Liu Q."/>
            <person name="Xin Y.-H."/>
        </authorList>
    </citation>
    <scope>NUCLEOTIDE SEQUENCE [LARGE SCALE GENOMIC DNA]</scope>
    <source>
        <strain evidence="1 2">Hh39</strain>
    </source>
</reference>
<dbReference type="Proteomes" id="UP000272015">
    <property type="component" value="Unassembled WGS sequence"/>
</dbReference>
<gene>
    <name evidence="1" type="ORF">D6T64_04390</name>
</gene>
<sequence length="183" mass="19789">MDAAVAEFGWSPEPITANAKAYGIAAAIAGSTYDTNLATRKQFLGSLGSWHTLDPGYDLESDQQDALEGKLNELNRRVVVPKSDWDAQAINDMTVTAKVDGDVLVDYDHLSPQPGSLDELITDGYHLVTTNVLATYVGRDNASYQERYAVSVQVLCGGTTPTAGSSQTPADCKLIRFFPETRK</sequence>
<comment type="caution">
    <text evidence="1">The sequence shown here is derived from an EMBL/GenBank/DDBJ whole genome shotgun (WGS) entry which is preliminary data.</text>
</comment>
<name>A0A3A5MW65_9MICO</name>